<accession>A0A813JD46</accession>
<dbReference type="Proteomes" id="UP000626109">
    <property type="component" value="Unassembled WGS sequence"/>
</dbReference>
<sequence>MSANKSSACYLYPGGKHKHQAVNHKQRQSTACCGGAPPVPDIPPEERFRTSYSKQFPAYDVRALFAEDRKAIMPARYVPAGNRQLRDLESNFNGRHVQRNC</sequence>
<evidence type="ECO:0000313" key="2">
    <source>
        <dbReference type="Proteomes" id="UP000626109"/>
    </source>
</evidence>
<name>A0A813JD46_POLGL</name>
<protein>
    <submittedName>
        <fullName evidence="1">Uncharacterized protein</fullName>
    </submittedName>
</protein>
<evidence type="ECO:0000313" key="1">
    <source>
        <dbReference type="EMBL" id="CAE8679186.1"/>
    </source>
</evidence>
<proteinExistence type="predicted"/>
<gene>
    <name evidence="1" type="ORF">PGLA2088_LOCUS21224</name>
</gene>
<comment type="caution">
    <text evidence="1">The sequence shown here is derived from an EMBL/GenBank/DDBJ whole genome shotgun (WGS) entry which is preliminary data.</text>
</comment>
<dbReference type="EMBL" id="CAJNNW010025745">
    <property type="protein sequence ID" value="CAE8679186.1"/>
    <property type="molecule type" value="Genomic_DNA"/>
</dbReference>
<dbReference type="AlphaFoldDB" id="A0A813JD46"/>
<organism evidence="1 2">
    <name type="scientific">Polarella glacialis</name>
    <name type="common">Dinoflagellate</name>
    <dbReference type="NCBI Taxonomy" id="89957"/>
    <lineage>
        <taxon>Eukaryota</taxon>
        <taxon>Sar</taxon>
        <taxon>Alveolata</taxon>
        <taxon>Dinophyceae</taxon>
        <taxon>Suessiales</taxon>
        <taxon>Suessiaceae</taxon>
        <taxon>Polarella</taxon>
    </lineage>
</organism>
<reference evidence="1" key="1">
    <citation type="submission" date="2021-02" db="EMBL/GenBank/DDBJ databases">
        <authorList>
            <person name="Dougan E. K."/>
            <person name="Rhodes N."/>
            <person name="Thang M."/>
            <person name="Chan C."/>
        </authorList>
    </citation>
    <scope>NUCLEOTIDE SEQUENCE</scope>
</reference>